<keyword evidence="15" id="KW-1185">Reference proteome</keyword>
<dbReference type="Pfam" id="PF05193">
    <property type="entry name" value="Peptidase_M16_C"/>
    <property type="match status" value="1"/>
</dbReference>
<proteinExistence type="inferred from homology"/>
<dbReference type="Pfam" id="PF00675">
    <property type="entry name" value="Peptidase_M16"/>
    <property type="match status" value="1"/>
</dbReference>
<feature type="region of interest" description="Disordered" evidence="9">
    <location>
        <begin position="631"/>
        <end position="657"/>
    </location>
</feature>
<dbReference type="InterPro" id="IPR032632">
    <property type="entry name" value="Peptidase_M16_M"/>
</dbReference>
<feature type="domain" description="Coenzyme PQQ synthesis protein F-like C-terminal lobe" evidence="13">
    <location>
        <begin position="939"/>
        <end position="1041"/>
    </location>
</feature>
<evidence type="ECO:0000256" key="2">
    <source>
        <dbReference type="ARBA" id="ARBA00007261"/>
    </source>
</evidence>
<dbReference type="Pfam" id="PF16187">
    <property type="entry name" value="Peptidase_M16_M"/>
    <property type="match status" value="1"/>
</dbReference>
<evidence type="ECO:0000259" key="12">
    <source>
        <dbReference type="Pfam" id="PF16187"/>
    </source>
</evidence>
<evidence type="ECO:0000256" key="9">
    <source>
        <dbReference type="SAM" id="MobiDB-lite"/>
    </source>
</evidence>
<evidence type="ECO:0000256" key="6">
    <source>
        <dbReference type="ARBA" id="ARBA00022833"/>
    </source>
</evidence>
<feature type="domain" description="Peptidase M16 middle/third" evidence="12">
    <location>
        <begin position="685"/>
        <end position="842"/>
    </location>
</feature>
<dbReference type="GO" id="GO:0046872">
    <property type="term" value="F:metal ion binding"/>
    <property type="evidence" value="ECO:0007669"/>
    <property type="project" value="UniProtKB-KW"/>
</dbReference>
<dbReference type="FunFam" id="3.30.830.10:FF:000012">
    <property type="entry name" value="Protease 3"/>
    <property type="match status" value="1"/>
</dbReference>
<dbReference type="PANTHER" id="PTHR43690">
    <property type="entry name" value="NARDILYSIN"/>
    <property type="match status" value="1"/>
</dbReference>
<dbReference type="InterPro" id="IPR011765">
    <property type="entry name" value="Pept_M16_N"/>
</dbReference>
<keyword evidence="3" id="KW-0645">Protease</keyword>
<dbReference type="Proteomes" id="UP001230188">
    <property type="component" value="Unassembled WGS sequence"/>
</dbReference>
<dbReference type="Pfam" id="PF22456">
    <property type="entry name" value="PqqF-like_C_4"/>
    <property type="match status" value="1"/>
</dbReference>
<evidence type="ECO:0000313" key="15">
    <source>
        <dbReference type="Proteomes" id="UP001230188"/>
    </source>
</evidence>
<dbReference type="InterPro" id="IPR007863">
    <property type="entry name" value="Peptidase_M16_C"/>
</dbReference>
<dbReference type="PANTHER" id="PTHR43690:SF18">
    <property type="entry name" value="INSULIN-DEGRADING ENZYME-RELATED"/>
    <property type="match status" value="1"/>
</dbReference>
<name>A0AAD7XR51_9STRA</name>
<evidence type="ECO:0000256" key="7">
    <source>
        <dbReference type="ARBA" id="ARBA00023049"/>
    </source>
</evidence>
<evidence type="ECO:0000259" key="13">
    <source>
        <dbReference type="Pfam" id="PF22456"/>
    </source>
</evidence>
<dbReference type="InterPro" id="IPR054734">
    <property type="entry name" value="PqqF-like_C_4"/>
</dbReference>
<sequence length="1171" mass="128214">MSVVERESLDHTKGLSDKKSYRRVVLANGLEALLISEPVDAERAEAAEEEEDDEESVEEDDDEARGPQLAAAAMAVGVGSWADPVGTQGCAHFLEHMLFMGSEKYRDENALDAHLSKNGGSSNAETDVEWTVFHVEVLPKGLVKALDVFAQFFVAPLLRRECASREVEAIEAEFRENVRSDDSRFDEILFRRAPPAHPFARFTWGNAASLRDGDDESLEAVRHLHRAHYHASNMKLAVLSTASLDDLEATVARSFGGLRESPPVDENSWKNGNRLAWRREGWDEPALPLPPPLAEAVPSLTRIVAVQKGAKQVRLVWPIGNELAAWRTRPSNACAHVLGHEGTGSALALMRRRGICTELTAGVEYSDGTFHSAACGSLFVVTLTLVDAAYWALAVDVVLRYASICAADQALPGRVFDELSRVAAMRFDYAEELENPSDAVEELAVAMLPMFGAYPRAKLLGFAAELVPERDDAAVRDMLHVLKDPRRCLIEIANADFAADDSPLNSTRPGRRTGESSFDDGDDDDDDDILSARASLAKVRPAREPLVETHFGTEYWIDAADKDLLRAWESPAPRDFDSELVPPGDNEFVATDLSLVPSASPVEIDADEVRALENAVRRRINPSWSAAAAAAAVTADKKKNKKKKKQQHQSSSNERSAAEIYEKMTGVAFPRTPATVDPWPVRITAATTTTTLYHAQRFERFALPKAEIRVRLVPVWETNQTASQVLAALELLDRVATDALADDLYAATQADLDYSISTRDAATFVSVGGFSQPLPKLLDAVLAGVCGRRRDDDDARRLRGVRDKYEDSLANAWREDVAEHARELRFCLLCPDANASPRSKLAATTREAPRAVRFATADVVVHGNADEAYARAVNAIVDGHLVARGSSQHTRCGGGGVTKLEGVCRVTQPSVDPESPTTALEMYWQIGQDDVTLRVFADLLEDLLDEPLYDQLRTKEQLGYSVSCGSRWTNGVVGFGVRIVSDKVGPDVLERRVSECIARFRKNTLGSNKFFREAFVDHCEAVAQRKLAVPRALRTVADDDWNAIVDATPFDSYLSEAVAVGLITPRRFLEFFDDLFGLNGSSGLPKLLVAVVGRESKLRAPAEGATDVDGTRFTSEADLLAHFRSRFPETYVRPNGASLVGPTLLVPARGARQKCRGVANNEHGTAPDSSV</sequence>
<keyword evidence="7" id="KW-0482">Metalloprotease</keyword>
<accession>A0AAD7XR51</accession>
<dbReference type="InterPro" id="IPR001431">
    <property type="entry name" value="Pept_M16_Zn_BS"/>
</dbReference>
<evidence type="ECO:0000259" key="11">
    <source>
        <dbReference type="Pfam" id="PF05193"/>
    </source>
</evidence>
<keyword evidence="5" id="KW-0378">Hydrolase</keyword>
<comment type="caution">
    <text evidence="14">The sequence shown here is derived from an EMBL/GenBank/DDBJ whole genome shotgun (WGS) entry which is preliminary data.</text>
</comment>
<feature type="domain" description="Peptidase M16 N-terminal" evidence="10">
    <location>
        <begin position="69"/>
        <end position="181"/>
    </location>
</feature>
<evidence type="ECO:0000313" key="14">
    <source>
        <dbReference type="EMBL" id="KAJ8606274.1"/>
    </source>
</evidence>
<feature type="compositionally biased region" description="Acidic residues" evidence="9">
    <location>
        <begin position="517"/>
        <end position="527"/>
    </location>
</feature>
<evidence type="ECO:0000256" key="5">
    <source>
        <dbReference type="ARBA" id="ARBA00022801"/>
    </source>
</evidence>
<feature type="compositionally biased region" description="Basic residues" evidence="9">
    <location>
        <begin position="638"/>
        <end position="647"/>
    </location>
</feature>
<protein>
    <submittedName>
        <fullName evidence="14">Uncharacterized protein</fullName>
    </submittedName>
</protein>
<dbReference type="Gene3D" id="3.30.830.10">
    <property type="entry name" value="Metalloenzyme, LuxS/M16 peptidase-like"/>
    <property type="match status" value="4"/>
</dbReference>
<reference evidence="14" key="1">
    <citation type="submission" date="2023-01" db="EMBL/GenBank/DDBJ databases">
        <title>Metagenome sequencing of chrysophaentin producing Chrysophaeum taylorii.</title>
        <authorList>
            <person name="Davison J."/>
            <person name="Bewley C."/>
        </authorList>
    </citation>
    <scope>NUCLEOTIDE SEQUENCE</scope>
    <source>
        <strain evidence="14">NIES-1699</strain>
    </source>
</reference>
<dbReference type="GO" id="GO:0006508">
    <property type="term" value="P:proteolysis"/>
    <property type="evidence" value="ECO:0007669"/>
    <property type="project" value="UniProtKB-KW"/>
</dbReference>
<comment type="similarity">
    <text evidence="2 8">Belongs to the peptidase M16 family.</text>
</comment>
<dbReference type="InterPro" id="IPR011249">
    <property type="entry name" value="Metalloenz_LuxS/M16"/>
</dbReference>
<evidence type="ECO:0000256" key="3">
    <source>
        <dbReference type="ARBA" id="ARBA00022670"/>
    </source>
</evidence>
<dbReference type="InterPro" id="IPR050626">
    <property type="entry name" value="Peptidase_M16"/>
</dbReference>
<dbReference type="SUPFAM" id="SSF63411">
    <property type="entry name" value="LuxS/MPP-like metallohydrolase"/>
    <property type="match status" value="4"/>
</dbReference>
<dbReference type="GO" id="GO:0004222">
    <property type="term" value="F:metalloendopeptidase activity"/>
    <property type="evidence" value="ECO:0007669"/>
    <property type="project" value="InterPro"/>
</dbReference>
<feature type="compositionally biased region" description="Acidic residues" evidence="9">
    <location>
        <begin position="47"/>
        <end position="63"/>
    </location>
</feature>
<dbReference type="PROSITE" id="PS00143">
    <property type="entry name" value="INSULINASE"/>
    <property type="match status" value="1"/>
</dbReference>
<feature type="domain" description="Peptidase M16 C-terminal" evidence="11">
    <location>
        <begin position="217"/>
        <end position="367"/>
    </location>
</feature>
<keyword evidence="6" id="KW-0862">Zinc</keyword>
<feature type="region of interest" description="Disordered" evidence="9">
    <location>
        <begin position="501"/>
        <end position="527"/>
    </location>
</feature>
<dbReference type="AlphaFoldDB" id="A0AAD7XR51"/>
<evidence type="ECO:0000256" key="1">
    <source>
        <dbReference type="ARBA" id="ARBA00001947"/>
    </source>
</evidence>
<keyword evidence="4" id="KW-0479">Metal-binding</keyword>
<evidence type="ECO:0000256" key="8">
    <source>
        <dbReference type="RuleBase" id="RU004447"/>
    </source>
</evidence>
<organism evidence="14 15">
    <name type="scientific">Chrysophaeum taylorii</name>
    <dbReference type="NCBI Taxonomy" id="2483200"/>
    <lineage>
        <taxon>Eukaryota</taxon>
        <taxon>Sar</taxon>
        <taxon>Stramenopiles</taxon>
        <taxon>Ochrophyta</taxon>
        <taxon>Pelagophyceae</taxon>
        <taxon>Pelagomonadales</taxon>
        <taxon>Pelagomonadaceae</taxon>
        <taxon>Chrysophaeum</taxon>
    </lineage>
</organism>
<comment type="cofactor">
    <cofactor evidence="1">
        <name>Zn(2+)</name>
        <dbReference type="ChEBI" id="CHEBI:29105"/>
    </cofactor>
</comment>
<evidence type="ECO:0000259" key="10">
    <source>
        <dbReference type="Pfam" id="PF00675"/>
    </source>
</evidence>
<evidence type="ECO:0000256" key="4">
    <source>
        <dbReference type="ARBA" id="ARBA00022723"/>
    </source>
</evidence>
<gene>
    <name evidence="14" type="ORF">CTAYLR_010315</name>
</gene>
<dbReference type="EMBL" id="JAQMWT010000283">
    <property type="protein sequence ID" value="KAJ8606274.1"/>
    <property type="molecule type" value="Genomic_DNA"/>
</dbReference>
<dbReference type="GO" id="GO:0005737">
    <property type="term" value="C:cytoplasm"/>
    <property type="evidence" value="ECO:0007669"/>
    <property type="project" value="UniProtKB-ARBA"/>
</dbReference>
<feature type="region of interest" description="Disordered" evidence="9">
    <location>
        <begin position="37"/>
        <end position="65"/>
    </location>
</feature>